<evidence type="ECO:0000313" key="1">
    <source>
        <dbReference type="EMBL" id="PIA27688.1"/>
    </source>
</evidence>
<dbReference type="Proteomes" id="UP000230069">
    <property type="component" value="Unassembled WGS sequence"/>
</dbReference>
<proteinExistence type="predicted"/>
<protein>
    <submittedName>
        <fullName evidence="1">Uncharacterized protein</fullName>
    </submittedName>
</protein>
<organism evidence="1 2">
    <name type="scientific">Aquilegia coerulea</name>
    <name type="common">Rocky mountain columbine</name>
    <dbReference type="NCBI Taxonomy" id="218851"/>
    <lineage>
        <taxon>Eukaryota</taxon>
        <taxon>Viridiplantae</taxon>
        <taxon>Streptophyta</taxon>
        <taxon>Embryophyta</taxon>
        <taxon>Tracheophyta</taxon>
        <taxon>Spermatophyta</taxon>
        <taxon>Magnoliopsida</taxon>
        <taxon>Ranunculales</taxon>
        <taxon>Ranunculaceae</taxon>
        <taxon>Thalictroideae</taxon>
        <taxon>Aquilegia</taxon>
    </lineage>
</organism>
<name>A0A2G5C8S1_AQUCA</name>
<evidence type="ECO:0000313" key="2">
    <source>
        <dbReference type="Proteomes" id="UP000230069"/>
    </source>
</evidence>
<dbReference type="EMBL" id="KZ305093">
    <property type="protein sequence ID" value="PIA27688.1"/>
    <property type="molecule type" value="Genomic_DNA"/>
</dbReference>
<keyword evidence="2" id="KW-1185">Reference proteome</keyword>
<dbReference type="InParanoid" id="A0A2G5C8S1"/>
<gene>
    <name evidence="1" type="ORF">AQUCO_07600097v1</name>
</gene>
<reference evidence="1 2" key="1">
    <citation type="submission" date="2017-09" db="EMBL/GenBank/DDBJ databases">
        <title>WGS assembly of Aquilegia coerulea Goldsmith.</title>
        <authorList>
            <person name="Hodges S."/>
            <person name="Kramer E."/>
            <person name="Nordborg M."/>
            <person name="Tomkins J."/>
            <person name="Borevitz J."/>
            <person name="Derieg N."/>
            <person name="Yan J."/>
            <person name="Mihaltcheva S."/>
            <person name="Hayes R.D."/>
            <person name="Rokhsar D."/>
        </authorList>
    </citation>
    <scope>NUCLEOTIDE SEQUENCE [LARGE SCALE GENOMIC DNA]</scope>
    <source>
        <strain evidence="2">cv. Goldsmith</strain>
    </source>
</reference>
<dbReference type="AlphaFoldDB" id="A0A2G5C8S1"/>
<sequence>MLLPLHFKPYTWPLNSSYCQLEYNFDATQMNSSVLLPSAKFSMHCGAKSFLLSISWQDSQVSSIIRLL</sequence>
<accession>A0A2G5C8S1</accession>